<reference evidence="2" key="1">
    <citation type="submission" date="2022-12" db="EMBL/GenBank/DDBJ databases">
        <authorList>
            <person name="Alioto T."/>
            <person name="Alioto T."/>
            <person name="Gomez Garrido J."/>
        </authorList>
    </citation>
    <scope>NUCLEOTIDE SEQUENCE</scope>
</reference>
<dbReference type="EMBL" id="OX395135">
    <property type="protein sequence ID" value="CAI5785672.1"/>
    <property type="molecule type" value="Genomic_DNA"/>
</dbReference>
<feature type="non-terminal residue" evidence="2">
    <location>
        <position position="1"/>
    </location>
</feature>
<sequence>DMKFEDLMGSADFSTAPDTSSISGAAVATPSAAEDLEGLACNGPHSPEATLSSVESEGEVEQPPNPREQVSEITASHLSTQGLEEAGFSGVRGLFRSRNLGDSAKQLLQGLGNQTETQLLIVSL</sequence>
<protein>
    <submittedName>
        <fullName evidence="2">Uncharacterized protein</fullName>
    </submittedName>
</protein>
<gene>
    <name evidence="2" type="ORF">PODLI_1B025637</name>
</gene>
<feature type="compositionally biased region" description="Polar residues" evidence="1">
    <location>
        <begin position="12"/>
        <end position="23"/>
    </location>
</feature>
<accession>A0AA35KWP4</accession>
<evidence type="ECO:0000313" key="3">
    <source>
        <dbReference type="Proteomes" id="UP001178461"/>
    </source>
</evidence>
<feature type="region of interest" description="Disordered" evidence="1">
    <location>
        <begin position="1"/>
        <end position="70"/>
    </location>
</feature>
<organism evidence="2 3">
    <name type="scientific">Podarcis lilfordi</name>
    <name type="common">Lilford's wall lizard</name>
    <dbReference type="NCBI Taxonomy" id="74358"/>
    <lineage>
        <taxon>Eukaryota</taxon>
        <taxon>Metazoa</taxon>
        <taxon>Chordata</taxon>
        <taxon>Craniata</taxon>
        <taxon>Vertebrata</taxon>
        <taxon>Euteleostomi</taxon>
        <taxon>Lepidosauria</taxon>
        <taxon>Squamata</taxon>
        <taxon>Bifurcata</taxon>
        <taxon>Unidentata</taxon>
        <taxon>Episquamata</taxon>
        <taxon>Laterata</taxon>
        <taxon>Lacertibaenia</taxon>
        <taxon>Lacertidae</taxon>
        <taxon>Podarcis</taxon>
    </lineage>
</organism>
<evidence type="ECO:0000256" key="1">
    <source>
        <dbReference type="SAM" id="MobiDB-lite"/>
    </source>
</evidence>
<name>A0AA35KWP4_9SAUR</name>
<evidence type="ECO:0000313" key="2">
    <source>
        <dbReference type="EMBL" id="CAI5785672.1"/>
    </source>
</evidence>
<dbReference type="Proteomes" id="UP001178461">
    <property type="component" value="Chromosome 10"/>
</dbReference>
<dbReference type="AlphaFoldDB" id="A0AA35KWP4"/>
<keyword evidence="3" id="KW-1185">Reference proteome</keyword>
<proteinExistence type="predicted"/>